<dbReference type="RefSeq" id="XP_018036942.1">
    <property type="nucleotide sequence ID" value="XM_018184774.1"/>
</dbReference>
<dbReference type="AlphaFoldDB" id="A0A177CIG3"/>
<reference evidence="17 18" key="1">
    <citation type="submission" date="2016-05" db="EMBL/GenBank/DDBJ databases">
        <title>Comparative analysis of secretome profiles of manganese(II)-oxidizing ascomycete fungi.</title>
        <authorList>
            <consortium name="DOE Joint Genome Institute"/>
            <person name="Zeiner C.A."/>
            <person name="Purvine S.O."/>
            <person name="Zink E.M."/>
            <person name="Wu S."/>
            <person name="Pasa-Tolic L."/>
            <person name="Chaput D.L."/>
            <person name="Haridas S."/>
            <person name="Grigoriev I.V."/>
            <person name="Santelli C.M."/>
            <person name="Hansel C.M."/>
        </authorList>
    </citation>
    <scope>NUCLEOTIDE SEQUENCE [LARGE SCALE GENOMIC DNA]</scope>
    <source>
        <strain evidence="17 18">AP3s5-JAC2a</strain>
    </source>
</reference>
<accession>A0A177CIG3</accession>
<evidence type="ECO:0000256" key="4">
    <source>
        <dbReference type="ARBA" id="ARBA00022723"/>
    </source>
</evidence>
<comment type="cofactor">
    <cofactor evidence="1">
        <name>Cu(2+)</name>
        <dbReference type="ChEBI" id="CHEBI:29036"/>
    </cofactor>
</comment>
<dbReference type="PANTHER" id="PTHR33353">
    <property type="entry name" value="PUTATIVE (AFU_ORTHOLOGUE AFUA_1G12560)-RELATED"/>
    <property type="match status" value="1"/>
</dbReference>
<comment type="catalytic activity">
    <reaction evidence="14">
        <text>[(1-&gt;4)-beta-D-glucosyl]n+m + reduced acceptor + O2 = 4-dehydro-beta-D-glucosyl-[(1-&gt;4)-beta-D-glucosyl]n-1 + [(1-&gt;4)-beta-D-glucosyl]m + acceptor + H2O.</text>
        <dbReference type="EC" id="1.14.99.56"/>
    </reaction>
</comment>
<keyword evidence="18" id="KW-1185">Reference proteome</keyword>
<evidence type="ECO:0000256" key="3">
    <source>
        <dbReference type="ARBA" id="ARBA00022525"/>
    </source>
</evidence>
<organism evidence="17 18">
    <name type="scientific">Paraphaeosphaeria sporulosa</name>
    <dbReference type="NCBI Taxonomy" id="1460663"/>
    <lineage>
        <taxon>Eukaryota</taxon>
        <taxon>Fungi</taxon>
        <taxon>Dikarya</taxon>
        <taxon>Ascomycota</taxon>
        <taxon>Pezizomycotina</taxon>
        <taxon>Dothideomycetes</taxon>
        <taxon>Pleosporomycetidae</taxon>
        <taxon>Pleosporales</taxon>
        <taxon>Massarineae</taxon>
        <taxon>Didymosphaeriaceae</taxon>
        <taxon>Paraphaeosphaeria</taxon>
    </lineage>
</organism>
<proteinExistence type="inferred from homology"/>
<dbReference type="InterPro" id="IPR005103">
    <property type="entry name" value="AA9_LPMO"/>
</dbReference>
<evidence type="ECO:0000313" key="17">
    <source>
        <dbReference type="EMBL" id="OAG06577.1"/>
    </source>
</evidence>
<evidence type="ECO:0000256" key="8">
    <source>
        <dbReference type="ARBA" id="ARBA00023008"/>
    </source>
</evidence>
<keyword evidence="7" id="KW-0560">Oxidoreductase</keyword>
<dbReference type="GO" id="GO:0005576">
    <property type="term" value="C:extracellular region"/>
    <property type="evidence" value="ECO:0007669"/>
    <property type="project" value="UniProtKB-SubCell"/>
</dbReference>
<sequence length="279" mass="31056">MKSPSLLVLSVAAISANAHYFFDRLIINGTLTEPWEYIRKISARPRTDDAFITDYDYIQPLIDPASGDLRCGRNASVAWNDVKTAVVRAGDTVGFAVNTTVGLPIAGAPINPWDRYPNLYHPGPLTAWLSRSPPSSSSLSTYPGDLPWTKILAVTTRTSQSVPPTDTYTWKHQWGAYQATNWTFSIPASTPPGEYLLRIEQIYPVPVDELQGAQFYVNCAHVRVLGSGAEAKVPEKVYEVDIPGVYHWGQSEIYRWVDVGNESFDIRDWVAPKPDVWLG</sequence>
<evidence type="ECO:0000259" key="16">
    <source>
        <dbReference type="Pfam" id="PF03443"/>
    </source>
</evidence>
<comment type="subcellular location">
    <subcellularLocation>
        <location evidence="2">Secreted</location>
    </subcellularLocation>
</comment>
<keyword evidence="4" id="KW-0479">Metal-binding</keyword>
<keyword evidence="3" id="KW-0964">Secreted</keyword>
<keyword evidence="11" id="KW-0119">Carbohydrate metabolism</keyword>
<feature type="domain" description="Auxiliary Activity family 9 catalytic" evidence="16">
    <location>
        <begin position="19"/>
        <end position="254"/>
    </location>
</feature>
<evidence type="ECO:0000256" key="7">
    <source>
        <dbReference type="ARBA" id="ARBA00023002"/>
    </source>
</evidence>
<keyword evidence="5" id="KW-0732">Signal</keyword>
<gene>
    <name evidence="17" type="ORF">CC84DRAFT_1257889</name>
</gene>
<dbReference type="InParanoid" id="A0A177CIG3"/>
<dbReference type="Gene3D" id="2.70.50.70">
    <property type="match status" value="1"/>
</dbReference>
<dbReference type="EC" id="1.14.99.56" evidence="15"/>
<keyword evidence="12" id="KW-0624">Polysaccharide degradation</keyword>
<dbReference type="Pfam" id="PF03443">
    <property type="entry name" value="AA9"/>
    <property type="match status" value="1"/>
</dbReference>
<keyword evidence="9" id="KW-0503">Monooxygenase</keyword>
<keyword evidence="6" id="KW-0136">Cellulose degradation</keyword>
<evidence type="ECO:0000256" key="2">
    <source>
        <dbReference type="ARBA" id="ARBA00004613"/>
    </source>
</evidence>
<evidence type="ECO:0000313" key="18">
    <source>
        <dbReference type="Proteomes" id="UP000077069"/>
    </source>
</evidence>
<dbReference type="GO" id="GO:0046872">
    <property type="term" value="F:metal ion binding"/>
    <property type="evidence" value="ECO:0007669"/>
    <property type="project" value="UniProtKB-KW"/>
</dbReference>
<dbReference type="InterPro" id="IPR049892">
    <property type="entry name" value="AA9"/>
</dbReference>
<evidence type="ECO:0000256" key="14">
    <source>
        <dbReference type="ARBA" id="ARBA00045077"/>
    </source>
</evidence>
<evidence type="ECO:0000256" key="12">
    <source>
        <dbReference type="ARBA" id="ARBA00023326"/>
    </source>
</evidence>
<evidence type="ECO:0000256" key="5">
    <source>
        <dbReference type="ARBA" id="ARBA00022729"/>
    </source>
</evidence>
<comment type="similarity">
    <text evidence="13">Belongs to the polysaccharide monooxygenase AA9 family.</text>
</comment>
<keyword evidence="8" id="KW-0186">Copper</keyword>
<dbReference type="PANTHER" id="PTHR33353:SF10">
    <property type="entry name" value="ENDO-BETA-1,4-GLUCANASE D"/>
    <property type="match status" value="1"/>
</dbReference>
<evidence type="ECO:0000256" key="9">
    <source>
        <dbReference type="ARBA" id="ARBA00023033"/>
    </source>
</evidence>
<dbReference type="GeneID" id="28768260"/>
<name>A0A177CIG3_9PLEO</name>
<evidence type="ECO:0000256" key="1">
    <source>
        <dbReference type="ARBA" id="ARBA00001973"/>
    </source>
</evidence>
<dbReference type="OrthoDB" id="6038816at2759"/>
<dbReference type="GO" id="GO:0004497">
    <property type="term" value="F:monooxygenase activity"/>
    <property type="evidence" value="ECO:0007669"/>
    <property type="project" value="UniProtKB-KW"/>
</dbReference>
<evidence type="ECO:0000256" key="11">
    <source>
        <dbReference type="ARBA" id="ARBA00023277"/>
    </source>
</evidence>
<evidence type="ECO:0000256" key="6">
    <source>
        <dbReference type="ARBA" id="ARBA00023001"/>
    </source>
</evidence>
<dbReference type="EMBL" id="KV441551">
    <property type="protein sequence ID" value="OAG06577.1"/>
    <property type="molecule type" value="Genomic_DNA"/>
</dbReference>
<dbReference type="GO" id="GO:0030245">
    <property type="term" value="P:cellulose catabolic process"/>
    <property type="evidence" value="ECO:0007669"/>
    <property type="project" value="UniProtKB-KW"/>
</dbReference>
<evidence type="ECO:0000256" key="10">
    <source>
        <dbReference type="ARBA" id="ARBA00023157"/>
    </source>
</evidence>
<keyword evidence="10" id="KW-1015">Disulfide bond</keyword>
<evidence type="ECO:0000256" key="13">
    <source>
        <dbReference type="ARBA" id="ARBA00044502"/>
    </source>
</evidence>
<dbReference type="Proteomes" id="UP000077069">
    <property type="component" value="Unassembled WGS sequence"/>
</dbReference>
<evidence type="ECO:0000256" key="15">
    <source>
        <dbReference type="ARBA" id="ARBA00047174"/>
    </source>
</evidence>
<protein>
    <recommendedName>
        <fullName evidence="15">lytic cellulose monooxygenase (C4-dehydrogenating)</fullName>
        <ecNumber evidence="15">1.14.99.56</ecNumber>
    </recommendedName>
</protein>